<dbReference type="PROSITE" id="PS51891">
    <property type="entry name" value="CENP_V_GFA"/>
    <property type="match status" value="1"/>
</dbReference>
<dbReference type="PANTHER" id="PTHR33337">
    <property type="entry name" value="GFA DOMAIN-CONTAINING PROTEIN"/>
    <property type="match status" value="1"/>
</dbReference>
<accession>A0A5P9NQD2</accession>
<dbReference type="PROSITE" id="PS51257">
    <property type="entry name" value="PROKAR_LIPOPROTEIN"/>
    <property type="match status" value="1"/>
</dbReference>
<proteinExistence type="inferred from homology"/>
<keyword evidence="3" id="KW-0862">Zinc</keyword>
<dbReference type="SUPFAM" id="SSF51316">
    <property type="entry name" value="Mss4-like"/>
    <property type="match status" value="1"/>
</dbReference>
<name>A0A5P9NQD2_9GAMM</name>
<dbReference type="InterPro" id="IPR006913">
    <property type="entry name" value="CENP-V/GFA"/>
</dbReference>
<keyword evidence="2" id="KW-0479">Metal-binding</keyword>
<evidence type="ECO:0000259" key="5">
    <source>
        <dbReference type="PROSITE" id="PS51891"/>
    </source>
</evidence>
<evidence type="ECO:0000313" key="7">
    <source>
        <dbReference type="Proteomes" id="UP000326287"/>
    </source>
</evidence>
<dbReference type="KEGG" id="halc:EY643_16200"/>
<sequence length="154" mass="17149">MKKASCQCGQLTASCPDGYLMHVQCSCVDCQRRTGTPSSFQVWYKASEVQLSGKYKIFERAALSGNNLRSGFCPNCGTTLFVEPPMGLALFDVDVIQIAVGCFFDPEFDAPEMAVWTRDMPEWIQAAPLKEFQYENQGESLEAIKEDLAKLGRL</sequence>
<evidence type="ECO:0000256" key="2">
    <source>
        <dbReference type="ARBA" id="ARBA00022723"/>
    </source>
</evidence>
<dbReference type="EMBL" id="CP036422">
    <property type="protein sequence ID" value="QFU77068.1"/>
    <property type="molecule type" value="Genomic_DNA"/>
</dbReference>
<dbReference type="RefSeq" id="WP_153240206.1">
    <property type="nucleotide sequence ID" value="NZ_CP036422.1"/>
</dbReference>
<dbReference type="OrthoDB" id="9786619at2"/>
<protein>
    <recommendedName>
        <fullName evidence="5">CENP-V/GFA domain-containing protein</fullName>
    </recommendedName>
</protein>
<feature type="domain" description="CENP-V/GFA" evidence="5">
    <location>
        <begin position="2"/>
        <end position="109"/>
    </location>
</feature>
<gene>
    <name evidence="6" type="ORF">EY643_16200</name>
</gene>
<dbReference type="GO" id="GO:0016846">
    <property type="term" value="F:carbon-sulfur lyase activity"/>
    <property type="evidence" value="ECO:0007669"/>
    <property type="project" value="InterPro"/>
</dbReference>
<evidence type="ECO:0000256" key="3">
    <source>
        <dbReference type="ARBA" id="ARBA00022833"/>
    </source>
</evidence>
<dbReference type="Gene3D" id="3.90.1590.10">
    <property type="entry name" value="glutathione-dependent formaldehyde- activating enzyme (gfa)"/>
    <property type="match status" value="1"/>
</dbReference>
<keyword evidence="4" id="KW-0456">Lyase</keyword>
<evidence type="ECO:0000256" key="4">
    <source>
        <dbReference type="ARBA" id="ARBA00023239"/>
    </source>
</evidence>
<dbReference type="AlphaFoldDB" id="A0A5P9NQD2"/>
<dbReference type="Proteomes" id="UP000326287">
    <property type="component" value="Chromosome"/>
</dbReference>
<dbReference type="PANTHER" id="PTHR33337:SF40">
    <property type="entry name" value="CENP-V_GFA DOMAIN-CONTAINING PROTEIN-RELATED"/>
    <property type="match status" value="1"/>
</dbReference>
<evidence type="ECO:0000256" key="1">
    <source>
        <dbReference type="ARBA" id="ARBA00005495"/>
    </source>
</evidence>
<dbReference type="GO" id="GO:0046872">
    <property type="term" value="F:metal ion binding"/>
    <property type="evidence" value="ECO:0007669"/>
    <property type="project" value="UniProtKB-KW"/>
</dbReference>
<organism evidence="6 7">
    <name type="scientific">Halioglobus maricola</name>
    <dbReference type="NCBI Taxonomy" id="2601894"/>
    <lineage>
        <taxon>Bacteria</taxon>
        <taxon>Pseudomonadati</taxon>
        <taxon>Pseudomonadota</taxon>
        <taxon>Gammaproteobacteria</taxon>
        <taxon>Cellvibrionales</taxon>
        <taxon>Halieaceae</taxon>
        <taxon>Halioglobus</taxon>
    </lineage>
</organism>
<comment type="similarity">
    <text evidence="1">Belongs to the Gfa family.</text>
</comment>
<dbReference type="Pfam" id="PF04828">
    <property type="entry name" value="GFA"/>
    <property type="match status" value="1"/>
</dbReference>
<dbReference type="InterPro" id="IPR011057">
    <property type="entry name" value="Mss4-like_sf"/>
</dbReference>
<reference evidence="6 7" key="1">
    <citation type="submission" date="2019-02" db="EMBL/GenBank/DDBJ databases">
        <authorList>
            <person name="Li S.-H."/>
        </authorList>
    </citation>
    <scope>NUCLEOTIDE SEQUENCE [LARGE SCALE GENOMIC DNA]</scope>
    <source>
        <strain evidence="6 7">IMCC14385</strain>
    </source>
</reference>
<evidence type="ECO:0000313" key="6">
    <source>
        <dbReference type="EMBL" id="QFU77068.1"/>
    </source>
</evidence>
<keyword evidence="7" id="KW-1185">Reference proteome</keyword>